<dbReference type="PANTHER" id="PTHR12131:SF1">
    <property type="entry name" value="ATP-DEPENDENT RNA HELICASE SUPV3L1, MITOCHONDRIAL-RELATED"/>
    <property type="match status" value="1"/>
</dbReference>
<protein>
    <recommendedName>
        <fullName evidence="9">DEAD/DEAH box helicase</fullName>
    </recommendedName>
</protein>
<accession>A0A3M3ZM59</accession>
<dbReference type="GO" id="GO:0003676">
    <property type="term" value="F:nucleic acid binding"/>
    <property type="evidence" value="ECO:0007669"/>
    <property type="project" value="InterPro"/>
</dbReference>
<evidence type="ECO:0008006" key="9">
    <source>
        <dbReference type="Google" id="ProtNLM"/>
    </source>
</evidence>
<reference evidence="7 8" key="1">
    <citation type="submission" date="2018-08" db="EMBL/GenBank/DDBJ databases">
        <title>Recombination of ecologically and evolutionarily significant loci maintains genetic cohesion in the Pseudomonas syringae species complex.</title>
        <authorList>
            <person name="Dillon M."/>
            <person name="Thakur S."/>
            <person name="Almeida R.N.D."/>
            <person name="Weir B.S."/>
            <person name="Guttman D.S."/>
        </authorList>
    </citation>
    <scope>NUCLEOTIDE SEQUENCE [LARGE SCALE GENOMIC DNA]</scope>
    <source>
        <strain evidence="7 8">ICMP 8902</strain>
    </source>
</reference>
<evidence type="ECO:0000256" key="3">
    <source>
        <dbReference type="ARBA" id="ARBA00022806"/>
    </source>
</evidence>
<name>A0A3M3ZM59_9PSED</name>
<dbReference type="AlphaFoldDB" id="A0A3M3ZM59"/>
<evidence type="ECO:0000256" key="1">
    <source>
        <dbReference type="ARBA" id="ARBA00022741"/>
    </source>
</evidence>
<dbReference type="SMART" id="SM00487">
    <property type="entry name" value="DEXDc"/>
    <property type="match status" value="1"/>
</dbReference>
<dbReference type="PROSITE" id="PS51192">
    <property type="entry name" value="HELICASE_ATP_BIND_1"/>
    <property type="match status" value="1"/>
</dbReference>
<dbReference type="InterPro" id="IPR014001">
    <property type="entry name" value="Helicase_ATP-bd"/>
</dbReference>
<dbReference type="InterPro" id="IPR001650">
    <property type="entry name" value="Helicase_C-like"/>
</dbReference>
<dbReference type="SMART" id="SM00490">
    <property type="entry name" value="HELICc"/>
    <property type="match status" value="1"/>
</dbReference>
<organism evidence="7 8">
    <name type="scientific">Pseudomonas syringae pv. philadelphi</name>
    <dbReference type="NCBI Taxonomy" id="251706"/>
    <lineage>
        <taxon>Bacteria</taxon>
        <taxon>Pseudomonadati</taxon>
        <taxon>Pseudomonadota</taxon>
        <taxon>Gammaproteobacteria</taxon>
        <taxon>Pseudomonadales</taxon>
        <taxon>Pseudomonadaceae</taxon>
        <taxon>Pseudomonas</taxon>
    </lineage>
</organism>
<evidence type="ECO:0000313" key="7">
    <source>
        <dbReference type="EMBL" id="RMO95750.1"/>
    </source>
</evidence>
<evidence type="ECO:0000259" key="5">
    <source>
        <dbReference type="PROSITE" id="PS51192"/>
    </source>
</evidence>
<dbReference type="SUPFAM" id="SSF52540">
    <property type="entry name" value="P-loop containing nucleoside triphosphate hydrolases"/>
    <property type="match status" value="2"/>
</dbReference>
<dbReference type="Proteomes" id="UP000279372">
    <property type="component" value="Unassembled WGS sequence"/>
</dbReference>
<feature type="domain" description="Helicase ATP-binding" evidence="5">
    <location>
        <begin position="109"/>
        <end position="241"/>
    </location>
</feature>
<evidence type="ECO:0000259" key="6">
    <source>
        <dbReference type="PROSITE" id="PS51194"/>
    </source>
</evidence>
<evidence type="ECO:0000313" key="8">
    <source>
        <dbReference type="Proteomes" id="UP000279372"/>
    </source>
</evidence>
<dbReference type="GO" id="GO:0005524">
    <property type="term" value="F:ATP binding"/>
    <property type="evidence" value="ECO:0007669"/>
    <property type="project" value="UniProtKB-KW"/>
</dbReference>
<sequence>MTEVYEAAKLSLGGDGFSAFRYLSAVNTLLSNPVSTPLGRDLTIRALDAREKFTDHVGILRNMVRKAGLFPYLKKEFSELSLGDLIALDVYRTPFSEDFVFHSMQFRIFDLLKDGRNVVLSAPTSMGKSAIVDSLLGLGRFNRVVLVVPTVALADETRRRLQERFGEVYQIIHHSSQECRSERVVYVLTQERVNERDDIKAIDLFVIDEFYKLAFQQLKSGTIDFNDERVIELNIALSKLLKVSKQFYLTGPFVNSIRGLTELGYDHTFISADFNTVAVDVQTFGVDANDDEGKLAMLATIAPQCEGATIIYCKSSGVAGKVARELVRLGYGRPFQSEHIDWVAEEFDPEWDYTYALRNGIGLHFGGLPRALQQYTADRFNAGDLRFLLCTATIIEGVNTVAKNVVIYDNRNGTRGIDKFTHGNIKGRAGRMGIHFVGKVFCLEDVPEDNLNQEVDVPLGIQDADTPLNLLASAQPDHLSEYSQERFEAAFAQDRFSIDLLKKHSYFRMEQFEQLYSMVEMLSENEFESLLFHWSPAPGFLTTLAMISSRLVPKAFSTNGLQTKTPDAILAKLTSFQRAESYSAYLKGQIEYTKQRIKDDEKRIRAGQQRIKADEKLTLSTGLNNDLKLVSNTFGYAIPKVLALLEDVVRLHAIKKGIRSTIDYSYVRIKFENLHLPPGVNALEEIGIPIQTLHRMCELLEFPEGAGVDELADYLRHNEPTWGVMGYVDQSFVRRALGSV</sequence>
<keyword evidence="2" id="KW-0378">Hydrolase</keyword>
<keyword evidence="1" id="KW-0547">Nucleotide-binding</keyword>
<keyword evidence="3" id="KW-0347">Helicase</keyword>
<keyword evidence="4" id="KW-0067">ATP-binding</keyword>
<dbReference type="InterPro" id="IPR011545">
    <property type="entry name" value="DEAD/DEAH_box_helicase_dom"/>
</dbReference>
<dbReference type="InterPro" id="IPR050699">
    <property type="entry name" value="RNA-DNA_Helicase"/>
</dbReference>
<dbReference type="RefSeq" id="WP_122221307.1">
    <property type="nucleotide sequence ID" value="NZ_RBQB01000054.1"/>
</dbReference>
<evidence type="ECO:0000256" key="2">
    <source>
        <dbReference type="ARBA" id="ARBA00022801"/>
    </source>
</evidence>
<dbReference type="GO" id="GO:0004386">
    <property type="term" value="F:helicase activity"/>
    <property type="evidence" value="ECO:0007669"/>
    <property type="project" value="UniProtKB-KW"/>
</dbReference>
<dbReference type="InterPro" id="IPR027417">
    <property type="entry name" value="P-loop_NTPase"/>
</dbReference>
<dbReference type="GO" id="GO:0016787">
    <property type="term" value="F:hydrolase activity"/>
    <property type="evidence" value="ECO:0007669"/>
    <property type="project" value="UniProtKB-KW"/>
</dbReference>
<gene>
    <name evidence="7" type="ORF">ALQ33_02915</name>
</gene>
<proteinExistence type="predicted"/>
<dbReference type="Gene3D" id="3.40.50.300">
    <property type="entry name" value="P-loop containing nucleotide triphosphate hydrolases"/>
    <property type="match status" value="2"/>
</dbReference>
<dbReference type="PANTHER" id="PTHR12131">
    <property type="entry name" value="ATP-DEPENDENT RNA AND DNA HELICASE"/>
    <property type="match status" value="1"/>
</dbReference>
<evidence type="ECO:0000256" key="4">
    <source>
        <dbReference type="ARBA" id="ARBA00022840"/>
    </source>
</evidence>
<dbReference type="PROSITE" id="PS51194">
    <property type="entry name" value="HELICASE_CTER"/>
    <property type="match status" value="1"/>
</dbReference>
<dbReference type="EMBL" id="RBQB01000054">
    <property type="protein sequence ID" value="RMO95750.1"/>
    <property type="molecule type" value="Genomic_DNA"/>
</dbReference>
<comment type="caution">
    <text evidence="7">The sequence shown here is derived from an EMBL/GenBank/DDBJ whole genome shotgun (WGS) entry which is preliminary data.</text>
</comment>
<dbReference type="Pfam" id="PF00270">
    <property type="entry name" value="DEAD"/>
    <property type="match status" value="1"/>
</dbReference>
<feature type="domain" description="Helicase C-terminal" evidence="6">
    <location>
        <begin position="297"/>
        <end position="474"/>
    </location>
</feature>